<dbReference type="SUPFAM" id="SSF48452">
    <property type="entry name" value="TPR-like"/>
    <property type="match status" value="1"/>
</dbReference>
<evidence type="ECO:0000313" key="1">
    <source>
        <dbReference type="EMBL" id="CAG5018982.1"/>
    </source>
</evidence>
<dbReference type="AlphaFoldDB" id="A0A916JIA0"/>
<dbReference type="InterPro" id="IPR019734">
    <property type="entry name" value="TPR_rpt"/>
</dbReference>
<sequence>MTALILYVMLWVWDNRTFDSITKTNERKVIAERAFKNKQFKKSAILYQQITYGSIFSDPAARLNLAHSYFYNGQLEQALKHYTLLAHAQDRTISSIANNQVGLIQMNKGDSAAALESFKESLRLETGNNVARANYIFLKSHYSGNDEGPVPQSVEKQVKNKVEESAVAEQQNQEIVKDSRKEEFLNSLKTMNMTEDQARAILDAMKTNEAQYIYQLRRRQYAEKQKSSKKIEW</sequence>
<gene>
    <name evidence="1" type="ORF">DYBT9275_06116</name>
</gene>
<reference evidence="1" key="1">
    <citation type="submission" date="2021-04" db="EMBL/GenBank/DDBJ databases">
        <authorList>
            <person name="Rodrigo-Torres L."/>
            <person name="Arahal R. D."/>
            <person name="Lucena T."/>
        </authorList>
    </citation>
    <scope>NUCLEOTIDE SEQUENCE</scope>
    <source>
        <strain evidence="1">CECT 9275</strain>
    </source>
</reference>
<accession>A0A916JIA0</accession>
<organism evidence="1 2">
    <name type="scientific">Dyadobacter helix</name>
    <dbReference type="NCBI Taxonomy" id="2822344"/>
    <lineage>
        <taxon>Bacteria</taxon>
        <taxon>Pseudomonadati</taxon>
        <taxon>Bacteroidota</taxon>
        <taxon>Cytophagia</taxon>
        <taxon>Cytophagales</taxon>
        <taxon>Spirosomataceae</taxon>
        <taxon>Dyadobacter</taxon>
    </lineage>
</organism>
<keyword evidence="2" id="KW-1185">Reference proteome</keyword>
<dbReference type="SMART" id="SM00028">
    <property type="entry name" value="TPR"/>
    <property type="match status" value="2"/>
</dbReference>
<dbReference type="RefSeq" id="WP_215242400.1">
    <property type="nucleotide sequence ID" value="NZ_CAJRAF010000004.1"/>
</dbReference>
<comment type="caution">
    <text evidence="1">The sequence shown here is derived from an EMBL/GenBank/DDBJ whole genome shotgun (WGS) entry which is preliminary data.</text>
</comment>
<evidence type="ECO:0000313" key="2">
    <source>
        <dbReference type="Proteomes" id="UP000680038"/>
    </source>
</evidence>
<proteinExistence type="predicted"/>
<dbReference type="EMBL" id="CAJRAF010000004">
    <property type="protein sequence ID" value="CAG5018982.1"/>
    <property type="molecule type" value="Genomic_DNA"/>
</dbReference>
<dbReference type="InterPro" id="IPR011990">
    <property type="entry name" value="TPR-like_helical_dom_sf"/>
</dbReference>
<dbReference type="Pfam" id="PF13181">
    <property type="entry name" value="TPR_8"/>
    <property type="match status" value="1"/>
</dbReference>
<dbReference type="Gene3D" id="1.25.40.10">
    <property type="entry name" value="Tetratricopeptide repeat domain"/>
    <property type="match status" value="1"/>
</dbReference>
<protein>
    <recommendedName>
        <fullName evidence="3">Tetratricopeptide repeat protein</fullName>
    </recommendedName>
</protein>
<evidence type="ECO:0008006" key="3">
    <source>
        <dbReference type="Google" id="ProtNLM"/>
    </source>
</evidence>
<dbReference type="Proteomes" id="UP000680038">
    <property type="component" value="Unassembled WGS sequence"/>
</dbReference>
<name>A0A916JIA0_9BACT</name>